<dbReference type="Pfam" id="PF13426">
    <property type="entry name" value="PAS_9"/>
    <property type="match status" value="1"/>
</dbReference>
<dbReference type="InterPro" id="IPR011102">
    <property type="entry name" value="Sig_transdc_His_kinase_HWE"/>
</dbReference>
<dbReference type="NCBIfam" id="NF010077">
    <property type="entry name" value="PRK13559.1"/>
    <property type="match status" value="1"/>
</dbReference>
<evidence type="ECO:0000256" key="6">
    <source>
        <dbReference type="ARBA" id="ARBA00022630"/>
    </source>
</evidence>
<evidence type="ECO:0000256" key="16">
    <source>
        <dbReference type="SAM" id="MobiDB-lite"/>
    </source>
</evidence>
<evidence type="ECO:0000256" key="4">
    <source>
        <dbReference type="ARBA" id="ARBA00022553"/>
    </source>
</evidence>
<dbReference type="PANTHER" id="PTHR41523:SF8">
    <property type="entry name" value="ETHYLENE RESPONSE SENSOR PROTEIN"/>
    <property type="match status" value="1"/>
</dbReference>
<feature type="region of interest" description="Disordered" evidence="16">
    <location>
        <begin position="1"/>
        <end position="20"/>
    </location>
</feature>
<dbReference type="RefSeq" id="WP_198576047.1">
    <property type="nucleotide sequence ID" value="NZ_JADWOX010000006.1"/>
</dbReference>
<dbReference type="SUPFAM" id="SSF55785">
    <property type="entry name" value="PYP-like sensor domain (PAS domain)"/>
    <property type="match status" value="1"/>
</dbReference>
<dbReference type="CDD" id="cd00130">
    <property type="entry name" value="PAS"/>
    <property type="match status" value="1"/>
</dbReference>
<keyword evidence="3" id="KW-0600">Photoreceptor protein</keyword>
<dbReference type="SMART" id="SM00911">
    <property type="entry name" value="HWE_HK"/>
    <property type="match status" value="1"/>
</dbReference>
<dbReference type="Pfam" id="PF07536">
    <property type="entry name" value="HWE_HK"/>
    <property type="match status" value="1"/>
</dbReference>
<accession>A0ABS0SWW2</accession>
<comment type="caution">
    <text evidence="19">The sequence shown here is derived from an EMBL/GenBank/DDBJ whole genome shotgun (WGS) entry which is preliminary data.</text>
</comment>
<reference evidence="19 20" key="1">
    <citation type="submission" date="2020-11" db="EMBL/GenBank/DDBJ databases">
        <title>genome sequence of strain KACC 18849.</title>
        <authorList>
            <person name="Gao J."/>
            <person name="Zhang X."/>
        </authorList>
    </citation>
    <scope>NUCLEOTIDE SEQUENCE [LARGE SCALE GENOMIC DNA]</scope>
    <source>
        <strain evidence="19 20">KACC 18849</strain>
    </source>
</reference>
<dbReference type="NCBIfam" id="TIGR00229">
    <property type="entry name" value="sensory_box"/>
    <property type="match status" value="1"/>
</dbReference>
<evidence type="ECO:0000256" key="9">
    <source>
        <dbReference type="ARBA" id="ARBA00022737"/>
    </source>
</evidence>
<evidence type="ECO:0000256" key="11">
    <source>
        <dbReference type="ARBA" id="ARBA00022777"/>
    </source>
</evidence>
<dbReference type="InterPro" id="IPR001610">
    <property type="entry name" value="PAC"/>
</dbReference>
<dbReference type="Proteomes" id="UP000639859">
    <property type="component" value="Unassembled WGS sequence"/>
</dbReference>
<organism evidence="19 20">
    <name type="scientific">Caulobacter hibisci</name>
    <dbReference type="NCBI Taxonomy" id="2035993"/>
    <lineage>
        <taxon>Bacteria</taxon>
        <taxon>Pseudomonadati</taxon>
        <taxon>Pseudomonadota</taxon>
        <taxon>Alphaproteobacteria</taxon>
        <taxon>Caulobacterales</taxon>
        <taxon>Caulobacteraceae</taxon>
        <taxon>Caulobacter</taxon>
    </lineage>
</organism>
<evidence type="ECO:0000256" key="3">
    <source>
        <dbReference type="ARBA" id="ARBA00022543"/>
    </source>
</evidence>
<evidence type="ECO:0000313" key="19">
    <source>
        <dbReference type="EMBL" id="MBI1684122.1"/>
    </source>
</evidence>
<dbReference type="SMART" id="SM00091">
    <property type="entry name" value="PAS"/>
    <property type="match status" value="1"/>
</dbReference>
<evidence type="ECO:0000256" key="8">
    <source>
        <dbReference type="ARBA" id="ARBA00022679"/>
    </source>
</evidence>
<keyword evidence="13" id="KW-0157">Chromophore</keyword>
<dbReference type="SMART" id="SM00086">
    <property type="entry name" value="PAC"/>
    <property type="match status" value="1"/>
</dbReference>
<dbReference type="InterPro" id="IPR000014">
    <property type="entry name" value="PAS"/>
</dbReference>
<evidence type="ECO:0000256" key="5">
    <source>
        <dbReference type="ARBA" id="ARBA00022606"/>
    </source>
</evidence>
<keyword evidence="8" id="KW-0808">Transferase</keyword>
<dbReference type="EMBL" id="JADWOX010000006">
    <property type="protein sequence ID" value="MBI1684122.1"/>
    <property type="molecule type" value="Genomic_DNA"/>
</dbReference>
<keyword evidence="9" id="KW-0677">Repeat</keyword>
<gene>
    <name evidence="19" type="ORF">I4Q42_10620</name>
</gene>
<evidence type="ECO:0000256" key="15">
    <source>
        <dbReference type="ARBA" id="ARBA00023170"/>
    </source>
</evidence>
<feature type="domain" description="PAC" evidence="18">
    <location>
        <begin position="101"/>
        <end position="155"/>
    </location>
</feature>
<dbReference type="InterPro" id="IPR000700">
    <property type="entry name" value="PAS-assoc_C"/>
</dbReference>
<keyword evidence="11" id="KW-0418">Kinase</keyword>
<protein>
    <recommendedName>
        <fullName evidence="2">histidine kinase</fullName>
        <ecNumber evidence="2">2.7.13.3</ecNumber>
    </recommendedName>
</protein>
<proteinExistence type="predicted"/>
<evidence type="ECO:0000259" key="17">
    <source>
        <dbReference type="PROSITE" id="PS50112"/>
    </source>
</evidence>
<dbReference type="EC" id="2.7.13.3" evidence="2"/>
<evidence type="ECO:0000256" key="12">
    <source>
        <dbReference type="ARBA" id="ARBA00022840"/>
    </source>
</evidence>
<dbReference type="Gene3D" id="3.30.565.10">
    <property type="entry name" value="Histidine kinase-like ATPase, C-terminal domain"/>
    <property type="match status" value="1"/>
</dbReference>
<dbReference type="PROSITE" id="PS50112">
    <property type="entry name" value="PAS"/>
    <property type="match status" value="1"/>
</dbReference>
<dbReference type="PANTHER" id="PTHR41523">
    <property type="entry name" value="TWO-COMPONENT SYSTEM SENSOR PROTEIN"/>
    <property type="match status" value="1"/>
</dbReference>
<keyword evidence="4" id="KW-0597">Phosphoprotein</keyword>
<keyword evidence="7" id="KW-0288">FMN</keyword>
<comment type="catalytic activity">
    <reaction evidence="1">
        <text>ATP + protein L-histidine = ADP + protein N-phospho-L-histidine.</text>
        <dbReference type="EC" id="2.7.13.3"/>
    </reaction>
</comment>
<keyword evidence="6" id="KW-0285">Flavoprotein</keyword>
<keyword evidence="5" id="KW-0716">Sensory transduction</keyword>
<keyword evidence="20" id="KW-1185">Reference proteome</keyword>
<keyword evidence="10" id="KW-0547">Nucleotide-binding</keyword>
<keyword evidence="15" id="KW-0675">Receptor</keyword>
<keyword evidence="14" id="KW-0843">Virulence</keyword>
<dbReference type="InterPro" id="IPR036890">
    <property type="entry name" value="HATPase_C_sf"/>
</dbReference>
<dbReference type="InterPro" id="IPR035965">
    <property type="entry name" value="PAS-like_dom_sf"/>
</dbReference>
<evidence type="ECO:0000256" key="13">
    <source>
        <dbReference type="ARBA" id="ARBA00022991"/>
    </source>
</evidence>
<evidence type="ECO:0000256" key="14">
    <source>
        <dbReference type="ARBA" id="ARBA00023026"/>
    </source>
</evidence>
<keyword evidence="12" id="KW-0067">ATP-binding</keyword>
<evidence type="ECO:0000259" key="18">
    <source>
        <dbReference type="PROSITE" id="PS50113"/>
    </source>
</evidence>
<evidence type="ECO:0000256" key="10">
    <source>
        <dbReference type="ARBA" id="ARBA00022741"/>
    </source>
</evidence>
<sequence length="363" mass="39478">MNDPVQPATMLHGDQPAASTAQGRVDRKELAFIAVERTRMPMVVTDARHGDHPIVLANQAFLDLTGYDAQEVLGRNCRFLQGSDTAVEAVDKIRAALAAGQDCDVELLNYRKDGSAFWNQLHMSPVHDDAGQMLYVFASQRDITAFRKVEGLEAAEHRLLREVDHRAMNALAIVEGIVRLTRADDPSHYAAAVQRRVQALAAAHALLGRAGWRDIRLEQLLRAQIELYADQRLTLHGPAIDIGAALVQPLALVLHEMVANASRHGALSAVNGALALGWTQTSAGGLELTWTETGGPAPAAARPRGFGATMIYAIIERQLRGQVLLEWRPQGLAAKFVLPRLDRVDAFRLSAANEDSNPEVPGA</sequence>
<name>A0ABS0SWW2_9CAUL</name>
<evidence type="ECO:0000313" key="20">
    <source>
        <dbReference type="Proteomes" id="UP000639859"/>
    </source>
</evidence>
<evidence type="ECO:0000256" key="1">
    <source>
        <dbReference type="ARBA" id="ARBA00000085"/>
    </source>
</evidence>
<evidence type="ECO:0000256" key="2">
    <source>
        <dbReference type="ARBA" id="ARBA00012438"/>
    </source>
</evidence>
<feature type="domain" description="PAS" evidence="17">
    <location>
        <begin position="27"/>
        <end position="76"/>
    </location>
</feature>
<evidence type="ECO:0000256" key="7">
    <source>
        <dbReference type="ARBA" id="ARBA00022643"/>
    </source>
</evidence>
<dbReference type="Gene3D" id="3.30.450.20">
    <property type="entry name" value="PAS domain"/>
    <property type="match status" value="1"/>
</dbReference>
<dbReference type="PROSITE" id="PS50113">
    <property type="entry name" value="PAC"/>
    <property type="match status" value="1"/>
</dbReference>